<dbReference type="FunFam" id="2.20.28.10:FF:000001">
    <property type="entry name" value="Rubredoxin"/>
    <property type="match status" value="1"/>
</dbReference>
<evidence type="ECO:0000256" key="1">
    <source>
        <dbReference type="ARBA" id="ARBA00022448"/>
    </source>
</evidence>
<dbReference type="GO" id="GO:0043448">
    <property type="term" value="P:alkane catabolic process"/>
    <property type="evidence" value="ECO:0007669"/>
    <property type="project" value="TreeGrafter"/>
</dbReference>
<dbReference type="PANTHER" id="PTHR47627">
    <property type="entry name" value="RUBREDOXIN"/>
    <property type="match status" value="1"/>
</dbReference>
<reference evidence="7 8" key="1">
    <citation type="journal article" date="2015" name="Microbiome">
        <title>Genomic resolution of linkages in carbon, nitrogen, and sulfur cycling among widespread estuary sediment bacteria.</title>
        <authorList>
            <person name="Baker B.J."/>
            <person name="Lazar C.S."/>
            <person name="Teske A.P."/>
            <person name="Dick G.J."/>
        </authorList>
    </citation>
    <scope>NUCLEOTIDE SEQUENCE [LARGE SCALE GENOMIC DNA]</scope>
    <source>
        <strain evidence="7">SM23_60</strain>
    </source>
</reference>
<comment type="similarity">
    <text evidence="5">Belongs to the rubredoxin family.</text>
</comment>
<organism evidence="7 8">
    <name type="scientific">candidate division WOR_3 bacterium SM23_60</name>
    <dbReference type="NCBI Taxonomy" id="1703780"/>
    <lineage>
        <taxon>Bacteria</taxon>
        <taxon>Bacteria division WOR-3</taxon>
    </lineage>
</organism>
<proteinExistence type="inferred from homology"/>
<dbReference type="GO" id="GO:0005506">
    <property type="term" value="F:iron ion binding"/>
    <property type="evidence" value="ECO:0007669"/>
    <property type="project" value="UniProtKB-UniRule"/>
</dbReference>
<dbReference type="Pfam" id="PF00301">
    <property type="entry name" value="Rubredoxin"/>
    <property type="match status" value="1"/>
</dbReference>
<dbReference type="InterPro" id="IPR024935">
    <property type="entry name" value="Rubredoxin_dom"/>
</dbReference>
<evidence type="ECO:0000313" key="7">
    <source>
        <dbReference type="EMBL" id="KPK72645.1"/>
    </source>
</evidence>
<dbReference type="EMBL" id="LJUO01000026">
    <property type="protein sequence ID" value="KPK72645.1"/>
    <property type="molecule type" value="Genomic_DNA"/>
</dbReference>
<dbReference type="GO" id="GO:0009055">
    <property type="term" value="F:electron transfer activity"/>
    <property type="evidence" value="ECO:0007669"/>
    <property type="project" value="TreeGrafter"/>
</dbReference>
<evidence type="ECO:0000256" key="2">
    <source>
        <dbReference type="ARBA" id="ARBA00022723"/>
    </source>
</evidence>
<dbReference type="Gene3D" id="2.20.28.10">
    <property type="match status" value="1"/>
</dbReference>
<keyword evidence="2 5" id="KW-0479">Metal-binding</keyword>
<dbReference type="CDD" id="cd00730">
    <property type="entry name" value="rubredoxin"/>
    <property type="match status" value="1"/>
</dbReference>
<dbReference type="PANTHER" id="PTHR47627:SF1">
    <property type="entry name" value="RUBREDOXIN-1-RELATED"/>
    <property type="match status" value="1"/>
</dbReference>
<evidence type="ECO:0000256" key="3">
    <source>
        <dbReference type="ARBA" id="ARBA00022982"/>
    </source>
</evidence>
<evidence type="ECO:0000259" key="6">
    <source>
        <dbReference type="PROSITE" id="PS50903"/>
    </source>
</evidence>
<dbReference type="Proteomes" id="UP000051096">
    <property type="component" value="Unassembled WGS sequence"/>
</dbReference>
<evidence type="ECO:0000313" key="8">
    <source>
        <dbReference type="Proteomes" id="UP000051096"/>
    </source>
</evidence>
<sequence length="69" mass="7712">MSKLDLWICTVCEYVYNPYMGDPDNDINAGTPFSNLPGDWICPICGALQDAFVLYFEYAEHGISEELAA</sequence>
<dbReference type="AlphaFoldDB" id="A0A0S8GHY0"/>
<feature type="domain" description="Rubredoxin-like" evidence="6">
    <location>
        <begin position="4"/>
        <end position="55"/>
    </location>
</feature>
<accession>A0A0S8GHY0</accession>
<dbReference type="PRINTS" id="PR00163">
    <property type="entry name" value="RUBREDOXIN"/>
</dbReference>
<dbReference type="PROSITE" id="PS50903">
    <property type="entry name" value="RUBREDOXIN_LIKE"/>
    <property type="match status" value="1"/>
</dbReference>
<keyword evidence="4 5" id="KW-0408">Iron</keyword>
<gene>
    <name evidence="7" type="ORF">AMJ87_04240</name>
</gene>
<protein>
    <recommendedName>
        <fullName evidence="5">Rubredoxin</fullName>
    </recommendedName>
</protein>
<keyword evidence="3 5" id="KW-0249">Electron transport</keyword>
<comment type="cofactor">
    <cofactor evidence="5">
        <name>Fe(3+)</name>
        <dbReference type="ChEBI" id="CHEBI:29034"/>
    </cofactor>
</comment>
<dbReference type="SUPFAM" id="SSF57802">
    <property type="entry name" value="Rubredoxin-like"/>
    <property type="match status" value="1"/>
</dbReference>
<keyword evidence="1" id="KW-0813">Transport</keyword>
<name>A0A0S8GHY0_UNCW3</name>
<evidence type="ECO:0000256" key="4">
    <source>
        <dbReference type="ARBA" id="ARBA00023004"/>
    </source>
</evidence>
<dbReference type="InterPro" id="IPR024934">
    <property type="entry name" value="Rubredoxin-like_dom"/>
</dbReference>
<evidence type="ECO:0000256" key="5">
    <source>
        <dbReference type="RuleBase" id="RU003820"/>
    </source>
</evidence>
<comment type="caution">
    <text evidence="7">The sequence shown here is derived from an EMBL/GenBank/DDBJ whole genome shotgun (WGS) entry which is preliminary data.</text>
</comment>
<dbReference type="InterPro" id="IPR050526">
    <property type="entry name" value="Rubredoxin_ET"/>
</dbReference>